<name>A0A1D8NL07_YARLL</name>
<gene>
    <name evidence="6" type="ORF">B0I71DRAFT_133886</name>
    <name evidence="5" type="ORF">YALI1_E38208g</name>
</gene>
<dbReference type="GO" id="GO:0051015">
    <property type="term" value="F:actin filament binding"/>
    <property type="evidence" value="ECO:0007669"/>
    <property type="project" value="TreeGrafter"/>
</dbReference>
<dbReference type="Proteomes" id="UP000182444">
    <property type="component" value="Chromosome 1E"/>
</dbReference>
<proteinExistence type="inferred from homology"/>
<dbReference type="KEGG" id="yli:2912460"/>
<dbReference type="GO" id="GO:0000381">
    <property type="term" value="P:regulation of alternative mRNA splicing, via spliceosome"/>
    <property type="evidence" value="ECO:0007669"/>
    <property type="project" value="InterPro"/>
</dbReference>
<evidence type="ECO:0000313" key="8">
    <source>
        <dbReference type="Proteomes" id="UP000256601"/>
    </source>
</evidence>
<dbReference type="eggNOG" id="KOG2046">
    <property type="taxonomic scope" value="Eukaryota"/>
</dbReference>
<dbReference type="InterPro" id="IPR001715">
    <property type="entry name" value="CH_dom"/>
</dbReference>
<dbReference type="SMART" id="SM00033">
    <property type="entry name" value="CH"/>
    <property type="match status" value="1"/>
</dbReference>
<dbReference type="GO" id="GO:0007015">
    <property type="term" value="P:actin filament organization"/>
    <property type="evidence" value="ECO:0007669"/>
    <property type="project" value="TreeGrafter"/>
</dbReference>
<feature type="domain" description="Calponin-homology (CH)" evidence="4">
    <location>
        <begin position="22"/>
        <end position="126"/>
    </location>
</feature>
<feature type="region of interest" description="Disordered" evidence="3">
    <location>
        <begin position="190"/>
        <end position="251"/>
    </location>
</feature>
<dbReference type="InterPro" id="IPR003096">
    <property type="entry name" value="SM22_calponin"/>
</dbReference>
<dbReference type="InterPro" id="IPR050606">
    <property type="entry name" value="Calponin-like"/>
</dbReference>
<dbReference type="VEuPathDB" id="FungiDB:YALI1_E38208g"/>
<feature type="region of interest" description="Disordered" evidence="3">
    <location>
        <begin position="349"/>
        <end position="439"/>
    </location>
</feature>
<evidence type="ECO:0000313" key="6">
    <source>
        <dbReference type="EMBL" id="RDW24683.1"/>
    </source>
</evidence>
<dbReference type="InterPro" id="IPR018612">
    <property type="entry name" value="NSRP1_N"/>
</dbReference>
<sequence>MPKNVSSLDSDLSELRASKYDGASTAEVSAWISTVIGEELPKGEDLMDTLRDGTILCKLANTIKPGCATSKKSSMPFVQMENIASFLKAASFLGVPQHELFETVDMYELRDPAQILVCLKALSRHAHKVNPDIPVMGPKLGTPSPNAGKKNFKADTSGPAWNTHQYGYLGGASQGSEKLVFGGRRDIMTDEKTEESKKININFGSGGSGGSNDTSGSPATKKGPPPIPSKPKHLKGFDQGEHEEDEDDEVEDMKLHMLKSKQQTAQAVEEYDASVYAYDDVYEDMHNTKPEPKTQLTQSKHLDGLLEAKRKREEDRLVATEVKLKRQRANEGDLYDDKEKFVTPAYKRQQEALKKEREKEAKESRSVSSFYDTVEAMAGKGAGEETSPVPTTEAPTNSAPQATFTNPKPLPVSAPAHTEKMDKVAAARARFLERKKGIK</sequence>
<dbReference type="eggNOG" id="KOG2117">
    <property type="taxonomic scope" value="Eukaryota"/>
</dbReference>
<evidence type="ECO:0000259" key="4">
    <source>
        <dbReference type="PROSITE" id="PS50021"/>
    </source>
</evidence>
<dbReference type="AlphaFoldDB" id="A0A1D8NL07"/>
<reference evidence="5 7" key="1">
    <citation type="journal article" date="2016" name="PLoS ONE">
        <title>Sequence Assembly of Yarrowia lipolytica Strain W29/CLIB89 Shows Transposable Element Diversity.</title>
        <authorList>
            <person name="Magnan C."/>
            <person name="Yu J."/>
            <person name="Chang I."/>
            <person name="Jahn E."/>
            <person name="Kanomata Y."/>
            <person name="Wu J."/>
            <person name="Zeller M."/>
            <person name="Oakes M."/>
            <person name="Baldi P."/>
            <person name="Sandmeyer S."/>
        </authorList>
    </citation>
    <scope>NUCLEOTIDE SEQUENCE [LARGE SCALE GENOMIC DNA]</scope>
    <source>
        <strain evidence="5">CLIB89</strain>
        <strain evidence="7">CLIB89(W29)</strain>
    </source>
</reference>
<dbReference type="PRINTS" id="PR00888">
    <property type="entry name" value="SM22CALPONIN"/>
</dbReference>
<evidence type="ECO:0000256" key="1">
    <source>
        <dbReference type="ARBA" id="ARBA00010126"/>
    </source>
</evidence>
<protein>
    <recommendedName>
        <fullName evidence="4">Calponin-homology (CH) domain-containing protein</fullName>
    </recommendedName>
</protein>
<dbReference type="RefSeq" id="XP_504676.1">
    <property type="nucleotide sequence ID" value="XM_504676.1"/>
</dbReference>
<dbReference type="VEuPathDB" id="FungiDB:YALI0_E32241g"/>
<dbReference type="Gene3D" id="1.10.418.10">
    <property type="entry name" value="Calponin-like domain"/>
    <property type="match status" value="1"/>
</dbReference>
<comment type="similarity">
    <text evidence="1">Belongs to the NSRP1 family.</text>
</comment>
<dbReference type="Proteomes" id="UP000256601">
    <property type="component" value="Unassembled WGS sequence"/>
</dbReference>
<dbReference type="GeneID" id="2912460"/>
<dbReference type="OrthoDB" id="21595at2759"/>
<evidence type="ECO:0000313" key="7">
    <source>
        <dbReference type="Proteomes" id="UP000182444"/>
    </source>
</evidence>
<feature type="compositionally biased region" description="Acidic residues" evidence="3">
    <location>
        <begin position="241"/>
        <end position="251"/>
    </location>
</feature>
<dbReference type="EMBL" id="CP017557">
    <property type="protein sequence ID" value="AOW06283.1"/>
    <property type="molecule type" value="Genomic_DNA"/>
</dbReference>
<dbReference type="Pfam" id="PF09745">
    <property type="entry name" value="NSRP1_N"/>
    <property type="match status" value="1"/>
</dbReference>
<feature type="region of interest" description="Disordered" evidence="3">
    <location>
        <begin position="133"/>
        <end position="158"/>
    </location>
</feature>
<feature type="compositionally biased region" description="Polar residues" evidence="3">
    <location>
        <begin position="388"/>
        <end position="406"/>
    </location>
</feature>
<dbReference type="PROSITE" id="PS50021">
    <property type="entry name" value="CH"/>
    <property type="match status" value="1"/>
</dbReference>
<dbReference type="GO" id="GO:0015629">
    <property type="term" value="C:actin cytoskeleton"/>
    <property type="evidence" value="ECO:0007669"/>
    <property type="project" value="TreeGrafter"/>
</dbReference>
<evidence type="ECO:0000313" key="5">
    <source>
        <dbReference type="EMBL" id="AOW06283.1"/>
    </source>
</evidence>
<dbReference type="SUPFAM" id="SSF47576">
    <property type="entry name" value="Calponin-homology domain, CH-domain"/>
    <property type="match status" value="1"/>
</dbReference>
<feature type="compositionally biased region" description="Basic and acidic residues" evidence="3">
    <location>
        <begin position="349"/>
        <end position="365"/>
    </location>
</feature>
<evidence type="ECO:0000256" key="2">
    <source>
        <dbReference type="ARBA" id="ARBA00023054"/>
    </source>
</evidence>
<reference evidence="6 8" key="2">
    <citation type="submission" date="2018-07" db="EMBL/GenBank/DDBJ databases">
        <title>Draft Genome Assemblies for Five Robust Yarrowia lipolytica Strains Exhibiting High Lipid Production and Pentose Sugar Utilization and Sugar Alcohol Secretion from Undetoxified Lignocellulosic Biomass Hydrolysates.</title>
        <authorList>
            <consortium name="DOE Joint Genome Institute"/>
            <person name="Walker C."/>
            <person name="Ryu S."/>
            <person name="Na H."/>
            <person name="Zane M."/>
            <person name="LaButti K."/>
            <person name="Lipzen A."/>
            <person name="Haridas S."/>
            <person name="Barry K."/>
            <person name="Grigoriev I.V."/>
            <person name="Quarterman J."/>
            <person name="Slininger P."/>
            <person name="Dien B."/>
            <person name="Trinh C.T."/>
        </authorList>
    </citation>
    <scope>NUCLEOTIDE SEQUENCE [LARGE SCALE GENOMIC DNA]</scope>
    <source>
        <strain evidence="6 8">YB392</strain>
    </source>
</reference>
<dbReference type="PANTHER" id="PTHR47385:SF14">
    <property type="entry name" value="TRANSGELIN"/>
    <property type="match status" value="1"/>
</dbReference>
<feature type="compositionally biased region" description="Basic and acidic residues" evidence="3">
    <location>
        <begin position="417"/>
        <end position="439"/>
    </location>
</feature>
<dbReference type="PANTHER" id="PTHR47385">
    <property type="entry name" value="CALPONIN"/>
    <property type="match status" value="1"/>
</dbReference>
<dbReference type="Pfam" id="PF00307">
    <property type="entry name" value="CH"/>
    <property type="match status" value="1"/>
</dbReference>
<evidence type="ECO:0000256" key="3">
    <source>
        <dbReference type="SAM" id="MobiDB-lite"/>
    </source>
</evidence>
<accession>A0A1D8NL07</accession>
<dbReference type="InterPro" id="IPR036872">
    <property type="entry name" value="CH_dom_sf"/>
</dbReference>
<dbReference type="EMBL" id="KZ859025">
    <property type="protein sequence ID" value="RDW24683.1"/>
    <property type="molecule type" value="Genomic_DNA"/>
</dbReference>
<keyword evidence="2" id="KW-0175">Coiled coil</keyword>
<organism evidence="5 7">
    <name type="scientific">Yarrowia lipolytica</name>
    <name type="common">Candida lipolytica</name>
    <dbReference type="NCBI Taxonomy" id="4952"/>
    <lineage>
        <taxon>Eukaryota</taxon>
        <taxon>Fungi</taxon>
        <taxon>Dikarya</taxon>
        <taxon>Ascomycota</taxon>
        <taxon>Saccharomycotina</taxon>
        <taxon>Dipodascomycetes</taxon>
        <taxon>Dipodascales</taxon>
        <taxon>Dipodascales incertae sedis</taxon>
        <taxon>Yarrowia</taxon>
    </lineage>
</organism>